<dbReference type="SMART" id="SM00895">
    <property type="entry name" value="FCD"/>
    <property type="match status" value="1"/>
</dbReference>
<dbReference type="GO" id="GO:0003700">
    <property type="term" value="F:DNA-binding transcription factor activity"/>
    <property type="evidence" value="ECO:0007669"/>
    <property type="project" value="InterPro"/>
</dbReference>
<dbReference type="InterPro" id="IPR011711">
    <property type="entry name" value="GntR_C"/>
</dbReference>
<dbReference type="OrthoDB" id="9788098at2"/>
<dbReference type="PATRIC" id="fig|429727.3.peg.1017"/>
<protein>
    <recommendedName>
        <fullName evidence="4">HTH gntR-type domain-containing protein</fullName>
    </recommendedName>
</protein>
<dbReference type="SUPFAM" id="SSF46785">
    <property type="entry name" value="Winged helix' DNA-binding domain"/>
    <property type="match status" value="1"/>
</dbReference>
<dbReference type="AlphaFoldDB" id="A0A0F5FKH6"/>
<keyword evidence="3" id="KW-0804">Transcription</keyword>
<evidence type="ECO:0000256" key="2">
    <source>
        <dbReference type="ARBA" id="ARBA00023125"/>
    </source>
</evidence>
<evidence type="ECO:0000256" key="3">
    <source>
        <dbReference type="ARBA" id="ARBA00023163"/>
    </source>
</evidence>
<sequence>MSTIQPIVGASLSSEALDMVVAAITSGEFQPGERLSEAELARRLGISRGPLREALGRLEGRLVTRTPRIGVRVIELSKRNIEDLFYTREALEGMGARLACERISSQEVARLRDLLNTDRSQPEVQAGEAYAPRSTDDDFHLSIVKAAHCEQIERLLMDQIYYQLRIHRRKSSTLPGRARAALIEHENIVIALEARDPDQAEKAMRTHLRNARLSAMAAVTE</sequence>
<dbReference type="Gene3D" id="1.20.120.530">
    <property type="entry name" value="GntR ligand-binding domain-like"/>
    <property type="match status" value="1"/>
</dbReference>
<dbReference type="SUPFAM" id="SSF48008">
    <property type="entry name" value="GntR ligand-binding domain-like"/>
    <property type="match status" value="1"/>
</dbReference>
<dbReference type="InterPro" id="IPR008920">
    <property type="entry name" value="TF_FadR/GntR_C"/>
</dbReference>
<dbReference type="EMBL" id="JZEY01000054">
    <property type="protein sequence ID" value="KKB09303.1"/>
    <property type="molecule type" value="Genomic_DNA"/>
</dbReference>
<dbReference type="RefSeq" id="WP_046103995.1">
    <property type="nucleotide sequence ID" value="NZ_JZEY01000054.1"/>
</dbReference>
<comment type="caution">
    <text evidence="5">The sequence shown here is derived from an EMBL/GenBank/DDBJ whole genome shotgun (WGS) entry which is preliminary data.</text>
</comment>
<dbReference type="Pfam" id="PF07729">
    <property type="entry name" value="FCD"/>
    <property type="match status" value="1"/>
</dbReference>
<dbReference type="Proteomes" id="UP000033649">
    <property type="component" value="Unassembled WGS sequence"/>
</dbReference>
<evidence type="ECO:0000313" key="5">
    <source>
        <dbReference type="EMBL" id="KKB09303.1"/>
    </source>
</evidence>
<dbReference type="InterPro" id="IPR000524">
    <property type="entry name" value="Tscrpt_reg_HTH_GntR"/>
</dbReference>
<organism evidence="5 6">
    <name type="scientific">Devosia chinhatensis</name>
    <dbReference type="NCBI Taxonomy" id="429727"/>
    <lineage>
        <taxon>Bacteria</taxon>
        <taxon>Pseudomonadati</taxon>
        <taxon>Pseudomonadota</taxon>
        <taxon>Alphaproteobacteria</taxon>
        <taxon>Hyphomicrobiales</taxon>
        <taxon>Devosiaceae</taxon>
        <taxon>Devosia</taxon>
    </lineage>
</organism>
<dbReference type="STRING" id="429727.VE26_04890"/>
<dbReference type="PROSITE" id="PS50949">
    <property type="entry name" value="HTH_GNTR"/>
    <property type="match status" value="1"/>
</dbReference>
<evidence type="ECO:0000256" key="1">
    <source>
        <dbReference type="ARBA" id="ARBA00023015"/>
    </source>
</evidence>
<dbReference type="InterPro" id="IPR036390">
    <property type="entry name" value="WH_DNA-bd_sf"/>
</dbReference>
<dbReference type="Pfam" id="PF00392">
    <property type="entry name" value="GntR"/>
    <property type="match status" value="1"/>
</dbReference>
<dbReference type="GO" id="GO:0003677">
    <property type="term" value="F:DNA binding"/>
    <property type="evidence" value="ECO:0007669"/>
    <property type="project" value="UniProtKB-KW"/>
</dbReference>
<name>A0A0F5FKH6_9HYPH</name>
<proteinExistence type="predicted"/>
<keyword evidence="1" id="KW-0805">Transcription regulation</keyword>
<dbReference type="PANTHER" id="PTHR43537">
    <property type="entry name" value="TRANSCRIPTIONAL REGULATOR, GNTR FAMILY"/>
    <property type="match status" value="1"/>
</dbReference>
<accession>A0A0F5FKH6</accession>
<feature type="domain" description="HTH gntR-type" evidence="4">
    <location>
        <begin position="10"/>
        <end position="76"/>
    </location>
</feature>
<dbReference type="SMART" id="SM00345">
    <property type="entry name" value="HTH_GNTR"/>
    <property type="match status" value="1"/>
</dbReference>
<evidence type="ECO:0000259" key="4">
    <source>
        <dbReference type="PROSITE" id="PS50949"/>
    </source>
</evidence>
<evidence type="ECO:0000313" key="6">
    <source>
        <dbReference type="Proteomes" id="UP000033649"/>
    </source>
</evidence>
<dbReference type="CDD" id="cd07377">
    <property type="entry name" value="WHTH_GntR"/>
    <property type="match status" value="1"/>
</dbReference>
<keyword evidence="2" id="KW-0238">DNA-binding</keyword>
<gene>
    <name evidence="5" type="ORF">VE26_04890</name>
</gene>
<dbReference type="PANTHER" id="PTHR43537:SF49">
    <property type="entry name" value="TRANSCRIPTIONAL REGULATORY PROTEIN"/>
    <property type="match status" value="1"/>
</dbReference>
<keyword evidence="6" id="KW-1185">Reference proteome</keyword>
<dbReference type="Gene3D" id="1.10.10.10">
    <property type="entry name" value="Winged helix-like DNA-binding domain superfamily/Winged helix DNA-binding domain"/>
    <property type="match status" value="1"/>
</dbReference>
<reference evidence="5 6" key="1">
    <citation type="submission" date="2015-03" db="EMBL/GenBank/DDBJ databases">
        <authorList>
            <person name="Hassan Y."/>
            <person name="Lepp D."/>
            <person name="Li X.-Z."/>
            <person name="Zhou T."/>
        </authorList>
    </citation>
    <scope>NUCLEOTIDE SEQUENCE [LARGE SCALE GENOMIC DNA]</scope>
    <source>
        <strain evidence="5 6">IPL18</strain>
    </source>
</reference>
<dbReference type="InterPro" id="IPR036388">
    <property type="entry name" value="WH-like_DNA-bd_sf"/>
</dbReference>